<dbReference type="InterPro" id="IPR002789">
    <property type="entry name" value="HerA_central"/>
</dbReference>
<dbReference type="RefSeq" id="WP_063273210.1">
    <property type="nucleotide sequence ID" value="NZ_LQMT02000042.1"/>
</dbReference>
<protein>
    <submittedName>
        <fullName evidence="2">Nucleoside triphosphate hydrolase</fullName>
    </submittedName>
</protein>
<dbReference type="CDD" id="cd01127">
    <property type="entry name" value="TrwB_TraG_TraD_VirD4"/>
    <property type="match status" value="1"/>
</dbReference>
<dbReference type="PANTHER" id="PTHR42957">
    <property type="entry name" value="HELICASE MJ1565-RELATED"/>
    <property type="match status" value="1"/>
</dbReference>
<dbReference type="PANTHER" id="PTHR42957:SF2">
    <property type="entry name" value="HELICASE HERA CENTRAL DOMAIN-CONTAINING PROTEIN"/>
    <property type="match status" value="1"/>
</dbReference>
<proteinExistence type="predicted"/>
<dbReference type="Proteomes" id="UP000076660">
    <property type="component" value="Unassembled WGS sequence"/>
</dbReference>
<comment type="caution">
    <text evidence="2">The sequence shown here is derived from an EMBL/GenBank/DDBJ whole genome shotgun (WGS) entry which is preliminary data.</text>
</comment>
<accession>A0A1W2LH63</accession>
<name>A0A1W2LH63_9PSEU</name>
<organism evidence="2 3">
    <name type="scientific">Amycolatopsis keratiniphila subsp. keratiniphila</name>
    <dbReference type="NCBI Taxonomy" id="227715"/>
    <lineage>
        <taxon>Bacteria</taxon>
        <taxon>Bacillati</taxon>
        <taxon>Actinomycetota</taxon>
        <taxon>Actinomycetes</taxon>
        <taxon>Pseudonocardiales</taxon>
        <taxon>Pseudonocardiaceae</taxon>
        <taxon>Amycolatopsis</taxon>
        <taxon>Amycolatopsis japonica group</taxon>
    </lineage>
</organism>
<keyword evidence="2" id="KW-0378">Hydrolase</keyword>
<dbReference type="InterPro" id="IPR008571">
    <property type="entry name" value="HerA-like"/>
</dbReference>
<evidence type="ECO:0000259" key="1">
    <source>
        <dbReference type="Pfam" id="PF01935"/>
    </source>
</evidence>
<dbReference type="Pfam" id="PF01935">
    <property type="entry name" value="DUF87"/>
    <property type="match status" value="1"/>
</dbReference>
<sequence length="565" mass="62257">MFRDDDNYIGKLVGNTGEPNKLTIALRTSFSARRGEFVRVAHQERESESQLDVLGRIVGLSRSNILFSPALGEGISEVELLPQSRLSGETVYAKLELVGYKDPFTGEIRIPRRPLTPGAKVYGVDYAFLTSFYEFSEDTSIHLGNLVGYEKGENIVPVFLDANTLVTEHLAVLAMTGSGKSYTVGRVIERLVSQLNASVVVFDPHGEYGKAFRAGELNFNDRLDKVEDPRDRQKLAEIQDVLQQLQGRGGGIKVYTPQLRSFDEKYAGKNTRLALQLDHFDVDEFSGVLPGLTEPQQRVLDVALRYWKENIDEPRDIQELFAVLDDLDRLKEWVTESGSQGEASALRGGSANIAAIRLRRMINEAQSFYSRAAGEPFDVYAMVGDDNAEAGRLCIVDLQGLSNTARQVIVALISSELMKAAADKQRPTRPVFIVYEEGHNFAPAGEAAISKNIIKRIAAEGRKFGVGFAIVSQRPSKLDSDVTSQCNTIVAMRIKNPDDQRFIQKTSDYFSAADLAELPTLSTGEALICGRAIIAPLVVKVGTKALIHGGESPRVCERWGRPGGR</sequence>
<feature type="domain" description="Helicase HerA central" evidence="1">
    <location>
        <begin position="141"/>
        <end position="416"/>
    </location>
</feature>
<dbReference type="AlphaFoldDB" id="A0A1W2LH63"/>
<dbReference type="OrthoDB" id="9806951at2"/>
<dbReference type="EMBL" id="LQMT02000042">
    <property type="protein sequence ID" value="ONF62201.1"/>
    <property type="molecule type" value="Genomic_DNA"/>
</dbReference>
<dbReference type="Gene3D" id="3.40.50.300">
    <property type="entry name" value="P-loop containing nucleotide triphosphate hydrolases"/>
    <property type="match status" value="2"/>
</dbReference>
<dbReference type="SUPFAM" id="SSF52540">
    <property type="entry name" value="P-loop containing nucleoside triphosphate hydrolases"/>
    <property type="match status" value="1"/>
</dbReference>
<dbReference type="GO" id="GO:0016787">
    <property type="term" value="F:hydrolase activity"/>
    <property type="evidence" value="ECO:0007669"/>
    <property type="project" value="UniProtKB-KW"/>
</dbReference>
<reference evidence="2 3" key="1">
    <citation type="submission" date="2016-12" db="EMBL/GenBank/DDBJ databases">
        <title>Amycolatopsis keratiniphila subsp. keratiniphila genome sequencing and assembly.</title>
        <authorList>
            <person name="Mayilraj S."/>
            <person name="Kaur N."/>
        </authorList>
    </citation>
    <scope>NUCLEOTIDE SEQUENCE [LARGE SCALE GENOMIC DNA]</scope>
    <source>
        <strain evidence="2 3">DSM 44409</strain>
    </source>
</reference>
<evidence type="ECO:0000313" key="2">
    <source>
        <dbReference type="EMBL" id="ONF62201.1"/>
    </source>
</evidence>
<dbReference type="InterPro" id="IPR027417">
    <property type="entry name" value="P-loop_NTPase"/>
</dbReference>
<gene>
    <name evidence="2" type="ORF">AVR91_0238170</name>
</gene>
<evidence type="ECO:0000313" key="3">
    <source>
        <dbReference type="Proteomes" id="UP000076660"/>
    </source>
</evidence>